<evidence type="ECO:0000256" key="1">
    <source>
        <dbReference type="SAM" id="MobiDB-lite"/>
    </source>
</evidence>
<organism evidence="2 3">
    <name type="scientific">Anopheles melas</name>
    <dbReference type="NCBI Taxonomy" id="34690"/>
    <lineage>
        <taxon>Eukaryota</taxon>
        <taxon>Metazoa</taxon>
        <taxon>Ecdysozoa</taxon>
        <taxon>Arthropoda</taxon>
        <taxon>Hexapoda</taxon>
        <taxon>Insecta</taxon>
        <taxon>Pterygota</taxon>
        <taxon>Neoptera</taxon>
        <taxon>Endopterygota</taxon>
        <taxon>Diptera</taxon>
        <taxon>Nematocera</taxon>
        <taxon>Culicoidea</taxon>
        <taxon>Culicidae</taxon>
        <taxon>Anophelinae</taxon>
        <taxon>Anopheles</taxon>
    </lineage>
</organism>
<dbReference type="AlphaFoldDB" id="A0A182U2S2"/>
<name>A0A182U2S2_9DIPT</name>
<evidence type="ECO:0000313" key="3">
    <source>
        <dbReference type="Proteomes" id="UP000075902"/>
    </source>
</evidence>
<feature type="compositionally biased region" description="Acidic residues" evidence="1">
    <location>
        <begin position="213"/>
        <end position="228"/>
    </location>
</feature>
<evidence type="ECO:0000313" key="2">
    <source>
        <dbReference type="EnsemblMetazoa" id="AMEC012848-PA"/>
    </source>
</evidence>
<dbReference type="VEuPathDB" id="VectorBase:AMEC012848"/>
<feature type="compositionally biased region" description="Low complexity" evidence="1">
    <location>
        <begin position="312"/>
        <end position="327"/>
    </location>
</feature>
<protein>
    <submittedName>
        <fullName evidence="2">Uncharacterized protein</fullName>
    </submittedName>
</protein>
<sequence length="327" mass="33977">MSDGGSSCTSRSRNLCRYEDEPVVAWEEEEVEADPADSGDCIGCAAGILLLAATLLPTASRPTDAACVLPDHFSNFSSSVLIRSSSDSPRSLESLEVELTEDARGGGLAGTISFVVSNSNVLLLPPAMPKLVLPDVVVVVCVAPTCKGFCNLDNAIPAGGGLDSALELDAKEGSGTAPLLLLLLGSVPVEDDPIVGVTEPAAPTAAGSRSTEDVDEDDEDDDEDDEPDIPALAAAPADELSSLEYRIFLDRDEAKEPPPPPPIDPLLPPRELTLPALPPTAALDADSDDDDGEANDSGLPTNRVRVDFGWYSSSSASYGRNSLSSTS</sequence>
<keyword evidence="3" id="KW-1185">Reference proteome</keyword>
<dbReference type="EnsemblMetazoa" id="AMEC012848-RA">
    <property type="protein sequence ID" value="AMEC012848-PA"/>
    <property type="gene ID" value="AMEC012848"/>
</dbReference>
<proteinExistence type="predicted"/>
<feature type="compositionally biased region" description="Acidic residues" evidence="1">
    <location>
        <begin position="285"/>
        <end position="294"/>
    </location>
</feature>
<accession>A0A182U2S2</accession>
<feature type="compositionally biased region" description="Low complexity" evidence="1">
    <location>
        <begin position="269"/>
        <end position="284"/>
    </location>
</feature>
<feature type="compositionally biased region" description="Basic and acidic residues" evidence="1">
    <location>
        <begin position="247"/>
        <end position="256"/>
    </location>
</feature>
<reference evidence="3" key="1">
    <citation type="submission" date="2014-01" db="EMBL/GenBank/DDBJ databases">
        <title>The Genome Sequence of Anopheles melas CM1001059_A (V2).</title>
        <authorList>
            <consortium name="The Broad Institute Genomics Platform"/>
            <person name="Neafsey D.E."/>
            <person name="Besansky N."/>
            <person name="Howell P."/>
            <person name="Walton C."/>
            <person name="Young S.K."/>
            <person name="Zeng Q."/>
            <person name="Gargeya S."/>
            <person name="Fitzgerald M."/>
            <person name="Haas B."/>
            <person name="Abouelleil A."/>
            <person name="Allen A.W."/>
            <person name="Alvarado L."/>
            <person name="Arachchi H.M."/>
            <person name="Berlin A.M."/>
            <person name="Chapman S.B."/>
            <person name="Gainer-Dewar J."/>
            <person name="Goldberg J."/>
            <person name="Griggs A."/>
            <person name="Gujja S."/>
            <person name="Hansen M."/>
            <person name="Howarth C."/>
            <person name="Imamovic A."/>
            <person name="Ireland A."/>
            <person name="Larimer J."/>
            <person name="McCowan C."/>
            <person name="Murphy C."/>
            <person name="Pearson M."/>
            <person name="Poon T.W."/>
            <person name="Priest M."/>
            <person name="Roberts A."/>
            <person name="Saif S."/>
            <person name="Shea T."/>
            <person name="Sisk P."/>
            <person name="Sykes S."/>
            <person name="Wortman J."/>
            <person name="Nusbaum C."/>
            <person name="Birren B."/>
        </authorList>
    </citation>
    <scope>NUCLEOTIDE SEQUENCE [LARGE SCALE GENOMIC DNA]</scope>
    <source>
        <strain evidence="3">CM1001059</strain>
    </source>
</reference>
<feature type="compositionally biased region" description="Pro residues" evidence="1">
    <location>
        <begin position="257"/>
        <end position="268"/>
    </location>
</feature>
<dbReference type="Proteomes" id="UP000075902">
    <property type="component" value="Unassembled WGS sequence"/>
</dbReference>
<feature type="compositionally biased region" description="Low complexity" evidence="1">
    <location>
        <begin position="229"/>
        <end position="239"/>
    </location>
</feature>
<reference evidence="2" key="2">
    <citation type="submission" date="2020-05" db="UniProtKB">
        <authorList>
            <consortium name="EnsemblMetazoa"/>
        </authorList>
    </citation>
    <scope>IDENTIFICATION</scope>
    <source>
        <strain evidence="2">CM1001059</strain>
    </source>
</reference>
<feature type="region of interest" description="Disordered" evidence="1">
    <location>
        <begin position="194"/>
        <end position="327"/>
    </location>
</feature>